<feature type="domain" description="NADH:flavin oxidoreductase/NADH oxidase N-terminal" evidence="5">
    <location>
        <begin position="11"/>
        <end position="360"/>
    </location>
</feature>
<keyword evidence="7" id="KW-1185">Reference proteome</keyword>
<reference evidence="6" key="1">
    <citation type="journal article" date="2023" name="Mol. Phylogenet. Evol.">
        <title>Genome-scale phylogeny and comparative genomics of the fungal order Sordariales.</title>
        <authorList>
            <person name="Hensen N."/>
            <person name="Bonometti L."/>
            <person name="Westerberg I."/>
            <person name="Brannstrom I.O."/>
            <person name="Guillou S."/>
            <person name="Cros-Aarteil S."/>
            <person name="Calhoun S."/>
            <person name="Haridas S."/>
            <person name="Kuo A."/>
            <person name="Mondo S."/>
            <person name="Pangilinan J."/>
            <person name="Riley R."/>
            <person name="LaButti K."/>
            <person name="Andreopoulos B."/>
            <person name="Lipzen A."/>
            <person name="Chen C."/>
            <person name="Yan M."/>
            <person name="Daum C."/>
            <person name="Ng V."/>
            <person name="Clum A."/>
            <person name="Steindorff A."/>
            <person name="Ohm R.A."/>
            <person name="Martin F."/>
            <person name="Silar P."/>
            <person name="Natvig D.O."/>
            <person name="Lalanne C."/>
            <person name="Gautier V."/>
            <person name="Ament-Velasquez S.L."/>
            <person name="Kruys A."/>
            <person name="Hutchinson M.I."/>
            <person name="Powell A.J."/>
            <person name="Barry K."/>
            <person name="Miller A.N."/>
            <person name="Grigoriev I.V."/>
            <person name="Debuchy R."/>
            <person name="Gladieux P."/>
            <person name="Hiltunen Thoren M."/>
            <person name="Johannesson H."/>
        </authorList>
    </citation>
    <scope>NUCLEOTIDE SEQUENCE</scope>
    <source>
        <strain evidence="6">CBS 731.68</strain>
    </source>
</reference>
<evidence type="ECO:0000256" key="4">
    <source>
        <dbReference type="ARBA" id="ARBA00023002"/>
    </source>
</evidence>
<reference evidence="6" key="2">
    <citation type="submission" date="2023-05" db="EMBL/GenBank/DDBJ databases">
        <authorList>
            <consortium name="Lawrence Berkeley National Laboratory"/>
            <person name="Steindorff A."/>
            <person name="Hensen N."/>
            <person name="Bonometti L."/>
            <person name="Westerberg I."/>
            <person name="Brannstrom I.O."/>
            <person name="Guillou S."/>
            <person name="Cros-Aarteil S."/>
            <person name="Calhoun S."/>
            <person name="Haridas S."/>
            <person name="Kuo A."/>
            <person name="Mondo S."/>
            <person name="Pangilinan J."/>
            <person name="Riley R."/>
            <person name="Labutti K."/>
            <person name="Andreopoulos B."/>
            <person name="Lipzen A."/>
            <person name="Chen C."/>
            <person name="Yanf M."/>
            <person name="Daum C."/>
            <person name="Ng V."/>
            <person name="Clum A."/>
            <person name="Ohm R."/>
            <person name="Martin F."/>
            <person name="Silar P."/>
            <person name="Natvig D."/>
            <person name="Lalanne C."/>
            <person name="Gautier V."/>
            <person name="Ament-Velasquez S.L."/>
            <person name="Kruys A."/>
            <person name="Hutchinson M.I."/>
            <person name="Powell A.J."/>
            <person name="Barry K."/>
            <person name="Miller A.N."/>
            <person name="Grigoriev I.V."/>
            <person name="Debuchy R."/>
            <person name="Gladieux P."/>
            <person name="Thoren M.H."/>
            <person name="Johannesson H."/>
        </authorList>
    </citation>
    <scope>NUCLEOTIDE SEQUENCE</scope>
    <source>
        <strain evidence="6">CBS 731.68</strain>
    </source>
</reference>
<proteinExistence type="inferred from homology"/>
<dbReference type="InterPro" id="IPR051799">
    <property type="entry name" value="NADH_flavin_oxidoreductase"/>
</dbReference>
<dbReference type="GeneID" id="87832153"/>
<keyword evidence="2" id="KW-0285">Flavoprotein</keyword>
<dbReference type="GO" id="GO:0016491">
    <property type="term" value="F:oxidoreductase activity"/>
    <property type="evidence" value="ECO:0007669"/>
    <property type="project" value="UniProtKB-KW"/>
</dbReference>
<dbReference type="Proteomes" id="UP001302602">
    <property type="component" value="Unassembled WGS sequence"/>
</dbReference>
<evidence type="ECO:0000256" key="2">
    <source>
        <dbReference type="ARBA" id="ARBA00022630"/>
    </source>
</evidence>
<comment type="caution">
    <text evidence="6">The sequence shown here is derived from an EMBL/GenBank/DDBJ whole genome shotgun (WGS) entry which is preliminary data.</text>
</comment>
<dbReference type="InterPro" id="IPR001155">
    <property type="entry name" value="OxRdtase_FMN_N"/>
</dbReference>
<dbReference type="PANTHER" id="PTHR43656:SF2">
    <property type="entry name" value="BINDING OXIDOREDUCTASE, PUTATIVE (AFU_ORTHOLOGUE AFUA_2G08260)-RELATED"/>
    <property type="match status" value="1"/>
</dbReference>
<evidence type="ECO:0000256" key="3">
    <source>
        <dbReference type="ARBA" id="ARBA00022643"/>
    </source>
</evidence>
<evidence type="ECO:0000256" key="1">
    <source>
        <dbReference type="ARBA" id="ARBA00005979"/>
    </source>
</evidence>
<dbReference type="EMBL" id="MU853272">
    <property type="protein sequence ID" value="KAK4118326.1"/>
    <property type="molecule type" value="Genomic_DNA"/>
</dbReference>
<organism evidence="6 7">
    <name type="scientific">Parathielavia appendiculata</name>
    <dbReference type="NCBI Taxonomy" id="2587402"/>
    <lineage>
        <taxon>Eukaryota</taxon>
        <taxon>Fungi</taxon>
        <taxon>Dikarya</taxon>
        <taxon>Ascomycota</taxon>
        <taxon>Pezizomycotina</taxon>
        <taxon>Sordariomycetes</taxon>
        <taxon>Sordariomycetidae</taxon>
        <taxon>Sordariales</taxon>
        <taxon>Chaetomiaceae</taxon>
        <taxon>Parathielavia</taxon>
    </lineage>
</organism>
<gene>
    <name evidence="6" type="ORF">N657DRAFT_667242</name>
</gene>
<accession>A0AAN6YY09</accession>
<keyword evidence="3" id="KW-0288">FMN</keyword>
<dbReference type="GO" id="GO:0010181">
    <property type="term" value="F:FMN binding"/>
    <property type="evidence" value="ECO:0007669"/>
    <property type="project" value="InterPro"/>
</dbReference>
<dbReference type="PANTHER" id="PTHR43656">
    <property type="entry name" value="BINDING OXIDOREDUCTASE, PUTATIVE (AFU_ORTHOLOGUE AFUA_2G08260)-RELATED"/>
    <property type="match status" value="1"/>
</dbReference>
<evidence type="ECO:0000259" key="5">
    <source>
        <dbReference type="Pfam" id="PF00724"/>
    </source>
</evidence>
<dbReference type="SUPFAM" id="SSF51395">
    <property type="entry name" value="FMN-linked oxidoreductases"/>
    <property type="match status" value="1"/>
</dbReference>
<name>A0AAN6YY09_9PEZI</name>
<dbReference type="InterPro" id="IPR013785">
    <property type="entry name" value="Aldolase_TIM"/>
</dbReference>
<dbReference type="CDD" id="cd04733">
    <property type="entry name" value="OYE_like_2_FMN"/>
    <property type="match status" value="1"/>
</dbReference>
<keyword evidence="4" id="KW-0560">Oxidoreductase</keyword>
<sequence length="414" mass="44919">MSPRSDLQIAQPITLQCGLTLPNRLVKAAMAEQLASTHQLPDERLIAVYKRWSAGGWGLIITGHVHVDDKHLGATKDSAIPPSLPQATVLPPWSALARASQGLQLNHPGRQSPRGAGARSLLSPSLAPSAVPLTLGPGFLAKLLRFLIFGTPRAMNHAEIQTVISQFARAARVCAEAGFDGVQIHAAHGYLLSQFLSGRTNRRTDRYGGDARGRARIVVEIVRAVREETRRFEGFCVGIKLNSADHQSEGEEMADCVEQLRAVVEAGVDFVEVSGGTFEDPKMIAGNEGLAYLEDMSDRTRAREAFFLEFARVIRKEFPNVPLMVTGGFTSRGGMEKAVTDGDCDLIGLGRPAVLNPSLPGSLVFNPEVKDQDASVYRKKNRAPWIIKMLGIAAVGAGIDSIWYTKQIHKMAKV</sequence>
<protein>
    <submittedName>
        <fullName evidence="6">NADPH dehydrogenase</fullName>
    </submittedName>
</protein>
<comment type="similarity">
    <text evidence="1">Belongs to the NADH:flavin oxidoreductase/NADH oxidase family.</text>
</comment>
<evidence type="ECO:0000313" key="6">
    <source>
        <dbReference type="EMBL" id="KAK4118326.1"/>
    </source>
</evidence>
<dbReference type="AlphaFoldDB" id="A0AAN6YY09"/>
<dbReference type="Gene3D" id="3.20.20.70">
    <property type="entry name" value="Aldolase class I"/>
    <property type="match status" value="1"/>
</dbReference>
<evidence type="ECO:0000313" key="7">
    <source>
        <dbReference type="Proteomes" id="UP001302602"/>
    </source>
</evidence>
<dbReference type="Pfam" id="PF00724">
    <property type="entry name" value="Oxidored_FMN"/>
    <property type="match status" value="1"/>
</dbReference>
<dbReference type="RefSeq" id="XP_062642099.1">
    <property type="nucleotide sequence ID" value="XM_062795384.1"/>
</dbReference>